<evidence type="ECO:0000313" key="2">
    <source>
        <dbReference type="EMBL" id="QIH42727.1"/>
    </source>
</evidence>
<evidence type="ECO:0000313" key="3">
    <source>
        <dbReference type="Proteomes" id="UP000503003"/>
    </source>
</evidence>
<dbReference type="InterPro" id="IPR007560">
    <property type="entry name" value="Restrct_endonuc_IV_Mrr"/>
</dbReference>
<keyword evidence="2" id="KW-0540">Nuclease</keyword>
<gene>
    <name evidence="2" type="ORF">G5S32_12360</name>
</gene>
<dbReference type="GO" id="GO:0004519">
    <property type="term" value="F:endonuclease activity"/>
    <property type="evidence" value="ECO:0007669"/>
    <property type="project" value="UniProtKB-KW"/>
</dbReference>
<keyword evidence="2" id="KW-0255">Endonuclease</keyword>
<dbReference type="Proteomes" id="UP000503003">
    <property type="component" value="Chromosome 1"/>
</dbReference>
<feature type="domain" description="Restriction endonuclease type IV Mrr" evidence="1">
    <location>
        <begin position="18"/>
        <end position="103"/>
    </location>
</feature>
<sequence length="223" mass="26249">MNKSPTYFIDFTEIGNDSRFEKFAEHFLEDMGFNIDTPPSFGPDRKRDLVVSEPSLVSKRGLRWLVSCKYYGSRIGQDDDEANINKLYEHDCDGFMFVYSHEPTSSLLDSVEAVCKRSNKPYKFFTGWNIENALMSFTEHTRTFRYFFPKSFRIINDLKKEPKCECKFHTISYGGPLLVLAYKRHRDDVPHYKMVCNECISDIYDDLNRDCYSWSTTVLLEEF</sequence>
<dbReference type="GO" id="GO:0009307">
    <property type="term" value="P:DNA restriction-modification system"/>
    <property type="evidence" value="ECO:0007669"/>
    <property type="project" value="InterPro"/>
</dbReference>
<accession>A0A6G7CKS8</accession>
<name>A0A6G7CKS8_9VIBR</name>
<keyword evidence="3" id="KW-1185">Reference proteome</keyword>
<dbReference type="AlphaFoldDB" id="A0A6G7CKS8"/>
<dbReference type="RefSeq" id="WP_165312286.1">
    <property type="nucleotide sequence ID" value="NZ_CP049331.1"/>
</dbReference>
<dbReference type="EMBL" id="CP049331">
    <property type="protein sequence ID" value="QIH42727.1"/>
    <property type="molecule type" value="Genomic_DNA"/>
</dbReference>
<proteinExistence type="predicted"/>
<protein>
    <submittedName>
        <fullName evidence="2">Restriction endonuclease</fullName>
    </submittedName>
</protein>
<dbReference type="Pfam" id="PF04471">
    <property type="entry name" value="Mrr_cat"/>
    <property type="match status" value="1"/>
</dbReference>
<organism evidence="2 3">
    <name type="scientific">Vibrio ziniensis</name>
    <dbReference type="NCBI Taxonomy" id="2711221"/>
    <lineage>
        <taxon>Bacteria</taxon>
        <taxon>Pseudomonadati</taxon>
        <taxon>Pseudomonadota</taxon>
        <taxon>Gammaproteobacteria</taxon>
        <taxon>Vibrionales</taxon>
        <taxon>Vibrionaceae</taxon>
        <taxon>Vibrio</taxon>
    </lineage>
</organism>
<keyword evidence="2" id="KW-0378">Hydrolase</keyword>
<evidence type="ECO:0000259" key="1">
    <source>
        <dbReference type="Pfam" id="PF04471"/>
    </source>
</evidence>
<dbReference type="KEGG" id="vzi:G5S32_12360"/>
<reference evidence="2 3" key="1">
    <citation type="submission" date="2020-02" db="EMBL/GenBank/DDBJ databases">
        <title>A complete genome of a marine bacterium Vibrio sp. ZWAL4003 isolated from the mangrove sediment with the ability to degrade polysaccharides.</title>
        <authorList>
            <person name="Wu J."/>
            <person name="Qu W."/>
            <person name="Zeng R."/>
        </authorList>
    </citation>
    <scope>NUCLEOTIDE SEQUENCE [LARGE SCALE GENOMIC DNA]</scope>
    <source>
        <strain evidence="2 3">ZWAL4003</strain>
    </source>
</reference>
<dbReference type="GO" id="GO:0003677">
    <property type="term" value="F:DNA binding"/>
    <property type="evidence" value="ECO:0007669"/>
    <property type="project" value="InterPro"/>
</dbReference>